<sequence length="48" mass="5275">MNMAELTAQERFVVLALREANAKTKTQMLKNAAKVISEKARLNGAVQS</sequence>
<dbReference type="RefSeq" id="WP_176785971.1">
    <property type="nucleotide sequence ID" value="NZ_FNCY01000021.1"/>
</dbReference>
<dbReference type="EMBL" id="FNCY01000021">
    <property type="protein sequence ID" value="SDI51634.1"/>
    <property type="molecule type" value="Genomic_DNA"/>
</dbReference>
<keyword evidence="2" id="KW-1185">Reference proteome</keyword>
<gene>
    <name evidence="1" type="ORF">SAMN05660652_03564</name>
</gene>
<proteinExistence type="predicted"/>
<dbReference type="AlphaFoldDB" id="A0A1G8L7D6"/>
<protein>
    <submittedName>
        <fullName evidence="1">Uncharacterized protein</fullName>
    </submittedName>
</protein>
<dbReference type="STRING" id="83767.SAMN05660652_03564"/>
<reference evidence="1 2" key="1">
    <citation type="submission" date="2016-10" db="EMBL/GenBank/DDBJ databases">
        <authorList>
            <person name="de Groot N.N."/>
        </authorList>
    </citation>
    <scope>NUCLEOTIDE SEQUENCE [LARGE SCALE GENOMIC DNA]</scope>
    <source>
        <strain evidence="1 2">DSM 5885</strain>
    </source>
</reference>
<organism evidence="1 2">
    <name type="scientific">Propionivibrio dicarboxylicus</name>
    <dbReference type="NCBI Taxonomy" id="83767"/>
    <lineage>
        <taxon>Bacteria</taxon>
        <taxon>Pseudomonadati</taxon>
        <taxon>Pseudomonadota</taxon>
        <taxon>Betaproteobacteria</taxon>
        <taxon>Rhodocyclales</taxon>
        <taxon>Rhodocyclaceae</taxon>
        <taxon>Propionivibrio</taxon>
    </lineage>
</organism>
<evidence type="ECO:0000313" key="2">
    <source>
        <dbReference type="Proteomes" id="UP000198607"/>
    </source>
</evidence>
<evidence type="ECO:0000313" key="1">
    <source>
        <dbReference type="EMBL" id="SDI51634.1"/>
    </source>
</evidence>
<name>A0A1G8L7D6_9RHOO</name>
<accession>A0A1G8L7D6</accession>
<dbReference type="Proteomes" id="UP000198607">
    <property type="component" value="Unassembled WGS sequence"/>
</dbReference>